<accession>A0A5E4PEU2</accession>
<dbReference type="RefSeq" id="WP_148337922.1">
    <property type="nucleotide sequence ID" value="NZ_LR699119.1"/>
</dbReference>
<organism evidence="1 2">
    <name type="scientific">Aquicella siphonis</name>
    <dbReference type="NCBI Taxonomy" id="254247"/>
    <lineage>
        <taxon>Bacteria</taxon>
        <taxon>Pseudomonadati</taxon>
        <taxon>Pseudomonadota</taxon>
        <taxon>Gammaproteobacteria</taxon>
        <taxon>Legionellales</taxon>
        <taxon>Coxiellaceae</taxon>
        <taxon>Aquicella</taxon>
    </lineage>
</organism>
<reference evidence="1 2" key="1">
    <citation type="submission" date="2019-08" db="EMBL/GenBank/DDBJ databases">
        <authorList>
            <person name="Guy L."/>
        </authorList>
    </citation>
    <scope>NUCLEOTIDE SEQUENCE [LARGE SCALE GENOMIC DNA]</scope>
    <source>
        <strain evidence="1 2">SGT-108</strain>
    </source>
</reference>
<evidence type="ECO:0008006" key="3">
    <source>
        <dbReference type="Google" id="ProtNLM"/>
    </source>
</evidence>
<keyword evidence="2" id="KW-1185">Reference proteome</keyword>
<evidence type="ECO:0000313" key="2">
    <source>
        <dbReference type="Proteomes" id="UP000324194"/>
    </source>
</evidence>
<name>A0A5E4PEU2_9COXI</name>
<dbReference type="AlphaFoldDB" id="A0A5E4PEU2"/>
<evidence type="ECO:0000313" key="1">
    <source>
        <dbReference type="EMBL" id="VVC75008.1"/>
    </source>
</evidence>
<dbReference type="Proteomes" id="UP000324194">
    <property type="component" value="Chromosome 1"/>
</dbReference>
<dbReference type="KEGG" id="asip:AQUSIP_02820"/>
<dbReference type="OrthoDB" id="7062915at2"/>
<dbReference type="EMBL" id="LR699119">
    <property type="protein sequence ID" value="VVC75008.1"/>
    <property type="molecule type" value="Genomic_DNA"/>
</dbReference>
<protein>
    <recommendedName>
        <fullName evidence="3">Abortive infection protein-like C-terminal domain-containing protein</fullName>
    </recommendedName>
</protein>
<proteinExistence type="predicted"/>
<sequence>MSEKLVFSKFYNTDQTKNEDKPKFRNRILKYLEDFVQIFYPAETNRLCRSELGITIKQENLGRHRNDIKYCVEETFSVSGISISDILDLITIVYDSILPHRDELSDVHKEKFENYINDINRILKEEAMCYVLNDDGRIRYYPDEEFYKSVKSTLALLNLPKYSDNLKLFNEVLGEIYKNPNKESPIHEFFKCLEIFTLSMNNEKKFTILNDSLIDTLLNKIKEKINSDSSYGNHDKEAAENIRGIFSKWVKMCHKYRHGKAEQVNNSVPPELFNLILSMGISIYRYLLEVDNKYSM</sequence>
<gene>
    <name evidence="1" type="ORF">AQUSIP_02820</name>
</gene>